<evidence type="ECO:0000313" key="5">
    <source>
        <dbReference type="Proteomes" id="UP000452141"/>
    </source>
</evidence>
<evidence type="ECO:0000259" key="3">
    <source>
        <dbReference type="Pfam" id="PF09186"/>
    </source>
</evidence>
<comment type="similarity">
    <text evidence="1">Belongs to the IMPACT family.</text>
</comment>
<feature type="domain" description="Impact N-terminal" evidence="2">
    <location>
        <begin position="21"/>
        <end position="125"/>
    </location>
</feature>
<evidence type="ECO:0000313" key="4">
    <source>
        <dbReference type="EMBL" id="MST79192.1"/>
    </source>
</evidence>
<dbReference type="Gene3D" id="3.30.230.30">
    <property type="entry name" value="Impact, N-terminal domain"/>
    <property type="match status" value="1"/>
</dbReference>
<comment type="caution">
    <text evidence="4">The sequence shown here is derived from an EMBL/GenBank/DDBJ whole genome shotgun (WGS) entry which is preliminary data.</text>
</comment>
<dbReference type="InterPro" id="IPR023582">
    <property type="entry name" value="Impact"/>
</dbReference>
<dbReference type="NCBIfam" id="TIGR00257">
    <property type="entry name" value="IMPACT_YIGZ"/>
    <property type="match status" value="1"/>
</dbReference>
<dbReference type="AlphaFoldDB" id="A0A844FLT1"/>
<proteinExistence type="inferred from homology"/>
<dbReference type="SUPFAM" id="SSF54211">
    <property type="entry name" value="Ribosomal protein S5 domain 2-like"/>
    <property type="match status" value="1"/>
</dbReference>
<dbReference type="GO" id="GO:0005737">
    <property type="term" value="C:cytoplasm"/>
    <property type="evidence" value="ECO:0007669"/>
    <property type="project" value="TreeGrafter"/>
</dbReference>
<dbReference type="InterPro" id="IPR015269">
    <property type="entry name" value="UPF0029_Impact_C"/>
</dbReference>
<dbReference type="Gene3D" id="3.30.70.240">
    <property type="match status" value="1"/>
</dbReference>
<organism evidence="4 5">
    <name type="scientific">Lactobacillus equicursoris</name>
    <dbReference type="NCBI Taxonomy" id="420645"/>
    <lineage>
        <taxon>Bacteria</taxon>
        <taxon>Bacillati</taxon>
        <taxon>Bacillota</taxon>
        <taxon>Bacilli</taxon>
        <taxon>Lactobacillales</taxon>
        <taxon>Lactobacillaceae</taxon>
        <taxon>Lactobacillus</taxon>
    </lineage>
</organism>
<dbReference type="Proteomes" id="UP000452141">
    <property type="component" value="Unassembled WGS sequence"/>
</dbReference>
<dbReference type="Pfam" id="PF01205">
    <property type="entry name" value="Impact_N"/>
    <property type="match status" value="1"/>
</dbReference>
<dbReference type="InterPro" id="IPR020568">
    <property type="entry name" value="Ribosomal_Su5_D2-typ_SF"/>
</dbReference>
<dbReference type="EMBL" id="VUMW01000002">
    <property type="protein sequence ID" value="MST79192.1"/>
    <property type="molecule type" value="Genomic_DNA"/>
</dbReference>
<dbReference type="GO" id="GO:0006446">
    <property type="term" value="P:regulation of translational initiation"/>
    <property type="evidence" value="ECO:0007669"/>
    <property type="project" value="TreeGrafter"/>
</dbReference>
<sequence>MSKGAYFLTILTDGQHELVIKKSRFIATMARVNSEEEAKAFIAQTSKKYHDATHNTYAYTIGENDEHVKASDNGEPSGTAGIPELKALQLMQLKNVAVVVTRYFGGIKLGAGGLIRAYSNSVTEAAEAIGVVKRVLQQELLFTIPYNRYDEVNHFLEEKDIYVADREYAAEITISVFLDLDQVDDFKAELTDLLAGKVEIIKGDQRYNEIPVKNHHYRQED</sequence>
<dbReference type="InterPro" id="IPR035647">
    <property type="entry name" value="EFG_III/V"/>
</dbReference>
<name>A0A844FLT1_9LACO</name>
<gene>
    <name evidence="4" type="ORF">FYJ61_01580</name>
</gene>
<protein>
    <submittedName>
        <fullName evidence="4">YigZ family protein</fullName>
    </submittedName>
</protein>
<dbReference type="InterPro" id="IPR015796">
    <property type="entry name" value="Impact_YigZ-like"/>
</dbReference>
<dbReference type="InterPro" id="IPR036956">
    <property type="entry name" value="Impact_N_sf"/>
</dbReference>
<dbReference type="PANTHER" id="PTHR16301">
    <property type="entry name" value="IMPACT-RELATED"/>
    <property type="match status" value="1"/>
</dbReference>
<evidence type="ECO:0000256" key="1">
    <source>
        <dbReference type="ARBA" id="ARBA00007665"/>
    </source>
</evidence>
<dbReference type="SUPFAM" id="SSF54980">
    <property type="entry name" value="EF-G C-terminal domain-like"/>
    <property type="match status" value="1"/>
</dbReference>
<dbReference type="InterPro" id="IPR001498">
    <property type="entry name" value="Impact_N"/>
</dbReference>
<evidence type="ECO:0000259" key="2">
    <source>
        <dbReference type="Pfam" id="PF01205"/>
    </source>
</evidence>
<dbReference type="RefSeq" id="WP_154486326.1">
    <property type="nucleotide sequence ID" value="NZ_VUMW01000002.1"/>
</dbReference>
<feature type="domain" description="UPF0029" evidence="3">
    <location>
        <begin position="143"/>
        <end position="197"/>
    </location>
</feature>
<dbReference type="Pfam" id="PF09186">
    <property type="entry name" value="DUF1949"/>
    <property type="match status" value="1"/>
</dbReference>
<accession>A0A844FLT1</accession>
<dbReference type="PANTHER" id="PTHR16301:SF20">
    <property type="entry name" value="IMPACT FAMILY MEMBER YIGZ"/>
    <property type="match status" value="1"/>
</dbReference>
<reference evidence="4 5" key="1">
    <citation type="submission" date="2019-08" db="EMBL/GenBank/DDBJ databases">
        <title>In-depth cultivation of the pig gut microbiome towards novel bacterial diversity and tailored functional studies.</title>
        <authorList>
            <person name="Wylensek D."/>
            <person name="Hitch T.C.A."/>
            <person name="Clavel T."/>
        </authorList>
    </citation>
    <scope>NUCLEOTIDE SEQUENCE [LARGE SCALE GENOMIC DNA]</scope>
    <source>
        <strain evidence="4 5">WCA-470BD-2E</strain>
    </source>
</reference>